<dbReference type="SUPFAM" id="SSF88723">
    <property type="entry name" value="PIN domain-like"/>
    <property type="match status" value="1"/>
</dbReference>
<comment type="caution">
    <text evidence="2">The sequence shown here is derived from an EMBL/GenBank/DDBJ whole genome shotgun (WGS) entry which is preliminary data.</text>
</comment>
<evidence type="ECO:0000313" key="2">
    <source>
        <dbReference type="EMBL" id="KAK3919247.1"/>
    </source>
</evidence>
<sequence length="1389" mass="154798">MSYEAPVDKENVAPNPAKRRRSSNEIFDPKLQCFYCGSALEHQFGDKTPVGKREQVKTVLREDALKSVLEKAESVGGETGDKVRLRVLSVLDPRGSLRYHVKCYKNFKPQPQQKNPGRPLNESLRSAFDMFCEELEADPECQFSMSEMTLKFSEMSGDDEGYSSHHLKKLLKDRYGDSVIFTDFGGKNSVFCFRGKANKFVYDSWHEERNSRKESDRDRILRAAVKIINEDIRSRAYDMENYLIGGDLDEEYLVPDSLRFFLSGLILSKSTSRQVERTRETLAQSIMQASRPRSYISPIQLNLALYLHQTTASRLVIDVLHSLGLCSSYAEVDRFTSCFVNSGRPSCPASAPFKQWAFDNADYNTKTLTGHGTFHEMGGIACSTPCPPPPPPYTIPRLKGKITLDVSKGRMPIRQYVKPPLSGFKNLEIKDVGVSRTIASLLEAQNIDFLWMSSFCIPKPMLLGTSTPSWNAYMVTAHTQCGPYDVSQVEFLPFINLDPNNLTCIFTALDFALRESTRHGLEKCFVTMDLPLFMKASEIVLSTSSLKQVVVMLGGFHLMMSFLGCIGEISKGSGLEELLAEVYAKNTVPHIISGHAYARAMRAHSLAQQALSVLMLKEDLAKETTLLLELADLHRGIMENSVPLSESMSNPAVKTVQDIVIKKCDTLAQQNRTSLFWVEYFKQVEISRLFIQAVRVGNWNLYLDSMRAMLPYFHAAGHLPYAKGVHIHLQRMDSLESEMAVDEFEMFTSRGFFSVRHSDAFFKGVPMDLTIEQKLMRNFKTSGLTTGRGITERTVAKFVTALSLCIPLKEKLENFCGVRHESSEQHVEQRRSRIARDERDLNRLLEWLAAHPPFEERPAEMLVSISTGLVADGSINCDKAWEVGLQAVQEIHGNNFADVKLKRKNKVRNLAAMNNNITVQGEKISINPSQLLHRITCVLNTQGGDLSQYLEYELSPSPPNLFDNDGAFRKTEKSALAAGLSGMCAPDVSPPQNVKYVVDGGMVLRHMVWPRPATYGQICSAYKSFVTRRYGSDATVVFDGYENTHLSTKAQEQLRRVSGKTSPTVSIQAENVAASTQTHFLGNSANKANLIRMLTPVLRSAGLRVLQHPADADSLTVETALELAGEGARVVIAGNDTDLLAMAVQRTLPGMEIWVLAPGTSGRADKVHNIAKLQEVLGASKECLLFAHALTGSDTTSAMHGKGKLSILKLLQTDEQLQAEVCLFNEENANIEKLVEIGERVIRALFNGSSFKTLNELRLFLYHRMAANKKLDTEFTLKTLPPTSAGARQHILRVYLTVQNWLGRELDPTRFGWQKQGDRLLPIPSELGAAPDCLLKVIRCGCTKGCTVNCECKKAGLPCRLMCSGCQGQCSNTAPIDLEDPDEDIDDPC</sequence>
<dbReference type="Gene3D" id="3.40.50.1010">
    <property type="entry name" value="5'-nuclease"/>
    <property type="match status" value="1"/>
</dbReference>
<name>A0AAE1HDB6_9NEOP</name>
<accession>A0AAE1HDB6</accession>
<reference evidence="2" key="2">
    <citation type="journal article" date="2023" name="BMC Genomics">
        <title>Pest status, molecular evolution, and epigenetic factors derived from the genome assembly of Frankliniella fusca, a thysanopteran phytovirus vector.</title>
        <authorList>
            <person name="Catto M.A."/>
            <person name="Labadie P.E."/>
            <person name="Jacobson A.L."/>
            <person name="Kennedy G.G."/>
            <person name="Srinivasan R."/>
            <person name="Hunt B.G."/>
        </authorList>
    </citation>
    <scope>NUCLEOTIDE SEQUENCE</scope>
    <source>
        <strain evidence="2">PL_HMW_Pooled</strain>
    </source>
</reference>
<protein>
    <submittedName>
        <fullName evidence="2">Histone-lysine N-methyltransferase EZ1</fullName>
    </submittedName>
</protein>
<evidence type="ECO:0000256" key="1">
    <source>
        <dbReference type="SAM" id="MobiDB-lite"/>
    </source>
</evidence>
<reference evidence="2" key="1">
    <citation type="submission" date="2021-07" db="EMBL/GenBank/DDBJ databases">
        <authorList>
            <person name="Catto M.A."/>
            <person name="Jacobson A."/>
            <person name="Kennedy G."/>
            <person name="Labadie P."/>
            <person name="Hunt B.G."/>
            <person name="Srinivasan R."/>
        </authorList>
    </citation>
    <scope>NUCLEOTIDE SEQUENCE</scope>
    <source>
        <strain evidence="2">PL_HMW_Pooled</strain>
        <tissue evidence="2">Head</tissue>
    </source>
</reference>
<keyword evidence="3" id="KW-1185">Reference proteome</keyword>
<dbReference type="PANTHER" id="PTHR46704:SF1">
    <property type="entry name" value="TELOMERE LENGTH REGULATION PROTEIN TEL2 HOMOLOG"/>
    <property type="match status" value="1"/>
</dbReference>
<dbReference type="InterPro" id="IPR029060">
    <property type="entry name" value="PIN-like_dom_sf"/>
</dbReference>
<gene>
    <name evidence="2" type="ORF">KUF71_008396</name>
</gene>
<organism evidence="2 3">
    <name type="scientific">Frankliniella fusca</name>
    <dbReference type="NCBI Taxonomy" id="407009"/>
    <lineage>
        <taxon>Eukaryota</taxon>
        <taxon>Metazoa</taxon>
        <taxon>Ecdysozoa</taxon>
        <taxon>Arthropoda</taxon>
        <taxon>Hexapoda</taxon>
        <taxon>Insecta</taxon>
        <taxon>Pterygota</taxon>
        <taxon>Neoptera</taxon>
        <taxon>Paraneoptera</taxon>
        <taxon>Thysanoptera</taxon>
        <taxon>Terebrantia</taxon>
        <taxon>Thripoidea</taxon>
        <taxon>Thripidae</taxon>
        <taxon>Frankliniella</taxon>
    </lineage>
</organism>
<dbReference type="PANTHER" id="PTHR46704">
    <property type="entry name" value="CXC DOMAIN-CONTAINING PROTEIN-RELATED"/>
    <property type="match status" value="1"/>
</dbReference>
<evidence type="ECO:0000313" key="3">
    <source>
        <dbReference type="Proteomes" id="UP001219518"/>
    </source>
</evidence>
<feature type="region of interest" description="Disordered" evidence="1">
    <location>
        <begin position="1"/>
        <end position="22"/>
    </location>
</feature>
<proteinExistence type="predicted"/>
<dbReference type="EMBL" id="JAHWGI010000973">
    <property type="protein sequence ID" value="KAK3919247.1"/>
    <property type="molecule type" value="Genomic_DNA"/>
</dbReference>
<dbReference type="Proteomes" id="UP001219518">
    <property type="component" value="Unassembled WGS sequence"/>
</dbReference>
<feature type="compositionally biased region" description="Basic and acidic residues" evidence="1">
    <location>
        <begin position="1"/>
        <end position="11"/>
    </location>
</feature>